<reference evidence="1" key="1">
    <citation type="journal article" date="2020" name="Stud. Mycol.">
        <title>101 Dothideomycetes genomes: a test case for predicting lifestyles and emergence of pathogens.</title>
        <authorList>
            <person name="Haridas S."/>
            <person name="Albert R."/>
            <person name="Binder M."/>
            <person name="Bloem J."/>
            <person name="Labutti K."/>
            <person name="Salamov A."/>
            <person name="Andreopoulos B."/>
            <person name="Baker S."/>
            <person name="Barry K."/>
            <person name="Bills G."/>
            <person name="Bluhm B."/>
            <person name="Cannon C."/>
            <person name="Castanera R."/>
            <person name="Culley D."/>
            <person name="Daum C."/>
            <person name="Ezra D."/>
            <person name="Gonzalez J."/>
            <person name="Henrissat B."/>
            <person name="Kuo A."/>
            <person name="Liang C."/>
            <person name="Lipzen A."/>
            <person name="Lutzoni F."/>
            <person name="Magnuson J."/>
            <person name="Mondo S."/>
            <person name="Nolan M."/>
            <person name="Ohm R."/>
            <person name="Pangilinan J."/>
            <person name="Park H.-J."/>
            <person name="Ramirez L."/>
            <person name="Alfaro M."/>
            <person name="Sun H."/>
            <person name="Tritt A."/>
            <person name="Yoshinaga Y."/>
            <person name="Zwiers L.-H."/>
            <person name="Turgeon B."/>
            <person name="Goodwin S."/>
            <person name="Spatafora J."/>
            <person name="Crous P."/>
            <person name="Grigoriev I."/>
        </authorList>
    </citation>
    <scope>NUCLEOTIDE SEQUENCE</scope>
    <source>
        <strain evidence="1">CBS 207.26</strain>
    </source>
</reference>
<evidence type="ECO:0000313" key="1">
    <source>
        <dbReference type="EMBL" id="KAF2183481.1"/>
    </source>
</evidence>
<organism evidence="1 2">
    <name type="scientific">Zopfia rhizophila CBS 207.26</name>
    <dbReference type="NCBI Taxonomy" id="1314779"/>
    <lineage>
        <taxon>Eukaryota</taxon>
        <taxon>Fungi</taxon>
        <taxon>Dikarya</taxon>
        <taxon>Ascomycota</taxon>
        <taxon>Pezizomycotina</taxon>
        <taxon>Dothideomycetes</taxon>
        <taxon>Dothideomycetes incertae sedis</taxon>
        <taxon>Zopfiaceae</taxon>
        <taxon>Zopfia</taxon>
    </lineage>
</organism>
<gene>
    <name evidence="1" type="ORF">K469DRAFT_689947</name>
</gene>
<dbReference type="EMBL" id="ML994642">
    <property type="protein sequence ID" value="KAF2183481.1"/>
    <property type="molecule type" value="Genomic_DNA"/>
</dbReference>
<protein>
    <submittedName>
        <fullName evidence="1">Uncharacterized protein</fullName>
    </submittedName>
</protein>
<dbReference type="OrthoDB" id="437457at2759"/>
<name>A0A6A6DUY9_9PEZI</name>
<dbReference type="Proteomes" id="UP000800200">
    <property type="component" value="Unassembled WGS sequence"/>
</dbReference>
<dbReference type="AlphaFoldDB" id="A0A6A6DUY9"/>
<sequence length="100" mass="11575">MSRSTIDAPSMNAPARFLHLNCDTIAADGVWDWPPHKWQHKAGSVFIVHKDKKSLLPNHVESSCRFCRFQVGAMFKRERGGFGDAYRIKLVRMMRSWGIW</sequence>
<accession>A0A6A6DUY9</accession>
<evidence type="ECO:0000313" key="2">
    <source>
        <dbReference type="Proteomes" id="UP000800200"/>
    </source>
</evidence>
<proteinExistence type="predicted"/>
<keyword evidence="2" id="KW-1185">Reference proteome</keyword>